<feature type="transmembrane region" description="Helical" evidence="1">
    <location>
        <begin position="12"/>
        <end position="30"/>
    </location>
</feature>
<dbReference type="AlphaFoldDB" id="A0A4W3ILN3"/>
<evidence type="ECO:0000256" key="1">
    <source>
        <dbReference type="SAM" id="Phobius"/>
    </source>
</evidence>
<sequence length="191" mass="19896">MALRCSPDSMSTLAILFSGLAAASFSFLASNRGLKRRSGRRLVNGVACGCFVPFSWMASHIFVARSSGSGNCGGSSSTTMCFLRRLQPLIFFLGGSAVASDLSTFWLVVVGTEIGSSALLFCAAISVFVLLMVISKVLISILTVLGLGTAEMKNLIGSCVFAQNSEVGVLVRGTSGVGVFTRRSAMGVFAP</sequence>
<name>A0A4W3ILN3_CALMI</name>
<dbReference type="InParanoid" id="A0A4W3ILN3"/>
<keyword evidence="1" id="KW-0472">Membrane</keyword>
<feature type="transmembrane region" description="Helical" evidence="1">
    <location>
        <begin position="118"/>
        <end position="145"/>
    </location>
</feature>
<keyword evidence="1" id="KW-0812">Transmembrane</keyword>
<reference evidence="2" key="4">
    <citation type="submission" date="2025-08" db="UniProtKB">
        <authorList>
            <consortium name="Ensembl"/>
        </authorList>
    </citation>
    <scope>IDENTIFICATION</scope>
</reference>
<reference evidence="3" key="3">
    <citation type="journal article" date="2014" name="Nature">
        <title>Elephant shark genome provides unique insights into gnathostome evolution.</title>
        <authorList>
            <consortium name="International Elephant Shark Genome Sequencing Consortium"/>
            <person name="Venkatesh B."/>
            <person name="Lee A.P."/>
            <person name="Ravi V."/>
            <person name="Maurya A.K."/>
            <person name="Lian M.M."/>
            <person name="Swann J.B."/>
            <person name="Ohta Y."/>
            <person name="Flajnik M.F."/>
            <person name="Sutoh Y."/>
            <person name="Kasahara M."/>
            <person name="Hoon S."/>
            <person name="Gangu V."/>
            <person name="Roy S.W."/>
            <person name="Irimia M."/>
            <person name="Korzh V."/>
            <person name="Kondrychyn I."/>
            <person name="Lim Z.W."/>
            <person name="Tay B.H."/>
            <person name="Tohari S."/>
            <person name="Kong K.W."/>
            <person name="Ho S."/>
            <person name="Lorente-Galdos B."/>
            <person name="Quilez J."/>
            <person name="Marques-Bonet T."/>
            <person name="Raney B.J."/>
            <person name="Ingham P.W."/>
            <person name="Tay A."/>
            <person name="Hillier L.W."/>
            <person name="Minx P."/>
            <person name="Boehm T."/>
            <person name="Wilson R.K."/>
            <person name="Brenner S."/>
            <person name="Warren W.C."/>
        </authorList>
    </citation>
    <scope>NUCLEOTIDE SEQUENCE [LARGE SCALE GENOMIC DNA]</scope>
</reference>
<dbReference type="Proteomes" id="UP000314986">
    <property type="component" value="Unassembled WGS sequence"/>
</dbReference>
<reference evidence="3" key="2">
    <citation type="journal article" date="2007" name="PLoS Biol.">
        <title>Survey sequencing and comparative analysis of the elephant shark (Callorhinchus milii) genome.</title>
        <authorList>
            <person name="Venkatesh B."/>
            <person name="Kirkness E.F."/>
            <person name="Loh Y.H."/>
            <person name="Halpern A.L."/>
            <person name="Lee A.P."/>
            <person name="Johnson J."/>
            <person name="Dandona N."/>
            <person name="Viswanathan L.D."/>
            <person name="Tay A."/>
            <person name="Venter J.C."/>
            <person name="Strausberg R.L."/>
            <person name="Brenner S."/>
        </authorList>
    </citation>
    <scope>NUCLEOTIDE SEQUENCE [LARGE SCALE GENOMIC DNA]</scope>
</reference>
<proteinExistence type="predicted"/>
<reference evidence="3" key="1">
    <citation type="journal article" date="2006" name="Science">
        <title>Ancient noncoding elements conserved in the human genome.</title>
        <authorList>
            <person name="Venkatesh B."/>
            <person name="Kirkness E.F."/>
            <person name="Loh Y.H."/>
            <person name="Halpern A.L."/>
            <person name="Lee A.P."/>
            <person name="Johnson J."/>
            <person name="Dandona N."/>
            <person name="Viswanathan L.D."/>
            <person name="Tay A."/>
            <person name="Venter J.C."/>
            <person name="Strausberg R.L."/>
            <person name="Brenner S."/>
        </authorList>
    </citation>
    <scope>NUCLEOTIDE SEQUENCE [LARGE SCALE GENOMIC DNA]</scope>
</reference>
<accession>A0A4W3ILN3</accession>
<protein>
    <submittedName>
        <fullName evidence="2">Uncharacterized protein</fullName>
    </submittedName>
</protein>
<evidence type="ECO:0000313" key="2">
    <source>
        <dbReference type="Ensembl" id="ENSCMIP00000027498.1"/>
    </source>
</evidence>
<feature type="transmembrane region" description="Helical" evidence="1">
    <location>
        <begin position="42"/>
        <end position="63"/>
    </location>
</feature>
<keyword evidence="3" id="KW-1185">Reference proteome</keyword>
<evidence type="ECO:0000313" key="3">
    <source>
        <dbReference type="Proteomes" id="UP000314986"/>
    </source>
</evidence>
<keyword evidence="1" id="KW-1133">Transmembrane helix</keyword>
<organism evidence="2 3">
    <name type="scientific">Callorhinchus milii</name>
    <name type="common">Ghost shark</name>
    <dbReference type="NCBI Taxonomy" id="7868"/>
    <lineage>
        <taxon>Eukaryota</taxon>
        <taxon>Metazoa</taxon>
        <taxon>Chordata</taxon>
        <taxon>Craniata</taxon>
        <taxon>Vertebrata</taxon>
        <taxon>Chondrichthyes</taxon>
        <taxon>Holocephali</taxon>
        <taxon>Chimaeriformes</taxon>
        <taxon>Callorhinchidae</taxon>
        <taxon>Callorhinchus</taxon>
    </lineage>
</organism>
<feature type="transmembrane region" description="Helical" evidence="1">
    <location>
        <begin position="89"/>
        <end position="111"/>
    </location>
</feature>
<dbReference type="Ensembl" id="ENSCMIT00000027935.1">
    <property type="protein sequence ID" value="ENSCMIP00000027498.1"/>
    <property type="gene ID" value="ENSCMIG00000011975.1"/>
</dbReference>
<reference evidence="2" key="5">
    <citation type="submission" date="2025-09" db="UniProtKB">
        <authorList>
            <consortium name="Ensembl"/>
        </authorList>
    </citation>
    <scope>IDENTIFICATION</scope>
</reference>